<feature type="domain" description="Type II/III secretion system secretin-like" evidence="7">
    <location>
        <begin position="388"/>
        <end position="547"/>
    </location>
</feature>
<dbReference type="InterPro" id="IPR001775">
    <property type="entry name" value="GspD/PilQ"/>
</dbReference>
<evidence type="ECO:0000256" key="5">
    <source>
        <dbReference type="RuleBase" id="RU004004"/>
    </source>
</evidence>
<reference evidence="10 11" key="1">
    <citation type="submission" date="2021-04" db="EMBL/GenBank/DDBJ databases">
        <title>The genome sequence of type strain Ideonella paludis KCTC 32238.</title>
        <authorList>
            <person name="Liu Y."/>
        </authorList>
    </citation>
    <scope>NUCLEOTIDE SEQUENCE [LARGE SCALE GENOMIC DNA]</scope>
    <source>
        <strain evidence="10 11">KCTC 32238</strain>
    </source>
</reference>
<evidence type="ECO:0000256" key="6">
    <source>
        <dbReference type="SAM" id="MobiDB-lite"/>
    </source>
</evidence>
<gene>
    <name evidence="10" type="ORF">KAK11_07200</name>
</gene>
<evidence type="ECO:0000313" key="11">
    <source>
        <dbReference type="Proteomes" id="UP000672097"/>
    </source>
</evidence>
<dbReference type="CDD" id="cd08547">
    <property type="entry name" value="Type_II_cohesin"/>
    <property type="match status" value="1"/>
</dbReference>
<comment type="caution">
    <text evidence="10">The sequence shown here is derived from an EMBL/GenBank/DDBJ whole genome shotgun (WGS) entry which is preliminary data.</text>
</comment>
<dbReference type="InterPro" id="IPR050810">
    <property type="entry name" value="Bact_Secretion_Sys_Channel"/>
</dbReference>
<feature type="compositionally biased region" description="Pro residues" evidence="6">
    <location>
        <begin position="608"/>
        <end position="621"/>
    </location>
</feature>
<dbReference type="InterPro" id="IPR002102">
    <property type="entry name" value="Cohesin_dom"/>
</dbReference>
<feature type="region of interest" description="Disordered" evidence="6">
    <location>
        <begin position="575"/>
        <end position="629"/>
    </location>
</feature>
<dbReference type="InterPro" id="IPR011990">
    <property type="entry name" value="TPR-like_helical_dom_sf"/>
</dbReference>
<organism evidence="10 11">
    <name type="scientific">Ideonella paludis</name>
    <dbReference type="NCBI Taxonomy" id="1233411"/>
    <lineage>
        <taxon>Bacteria</taxon>
        <taxon>Pseudomonadati</taxon>
        <taxon>Pseudomonadota</taxon>
        <taxon>Betaproteobacteria</taxon>
        <taxon>Burkholderiales</taxon>
        <taxon>Sphaerotilaceae</taxon>
        <taxon>Ideonella</taxon>
    </lineage>
</organism>
<feature type="domain" description="NolW-like" evidence="9">
    <location>
        <begin position="260"/>
        <end position="318"/>
    </location>
</feature>
<evidence type="ECO:0000256" key="2">
    <source>
        <dbReference type="ARBA" id="ARBA00022729"/>
    </source>
</evidence>
<dbReference type="InterPro" id="IPR008965">
    <property type="entry name" value="CBM2/CBM3_carb-bd_dom_sf"/>
</dbReference>
<dbReference type="PANTHER" id="PTHR30332">
    <property type="entry name" value="PROBABLE GENERAL SECRETION PATHWAY PROTEIN D"/>
    <property type="match status" value="1"/>
</dbReference>
<comment type="subcellular location">
    <subcellularLocation>
        <location evidence="5">Cell outer membrane</location>
    </subcellularLocation>
    <subcellularLocation>
        <location evidence="1">Membrane</location>
    </subcellularLocation>
</comment>
<dbReference type="InterPro" id="IPR004846">
    <property type="entry name" value="T2SS/T3SS_dom"/>
</dbReference>
<name>A0ABS5DW72_9BURK</name>
<evidence type="ECO:0000313" key="10">
    <source>
        <dbReference type="EMBL" id="MBQ0935106.1"/>
    </source>
</evidence>
<dbReference type="Gene3D" id="2.60.40.680">
    <property type="match status" value="1"/>
</dbReference>
<evidence type="ECO:0000259" key="7">
    <source>
        <dbReference type="Pfam" id="PF00263"/>
    </source>
</evidence>
<dbReference type="RefSeq" id="WP_210807675.1">
    <property type="nucleotide sequence ID" value="NZ_JAGQDG010000002.1"/>
</dbReference>
<keyword evidence="11" id="KW-1185">Reference proteome</keyword>
<keyword evidence="5" id="KW-0813">Transport</keyword>
<keyword evidence="3" id="KW-0472">Membrane</keyword>
<feature type="domain" description="Cohesin" evidence="8">
    <location>
        <begin position="643"/>
        <end position="735"/>
    </location>
</feature>
<evidence type="ECO:0000256" key="1">
    <source>
        <dbReference type="ARBA" id="ARBA00004370"/>
    </source>
</evidence>
<feature type="compositionally biased region" description="Low complexity" evidence="6">
    <location>
        <begin position="581"/>
        <end position="599"/>
    </location>
</feature>
<proteinExistence type="inferred from homology"/>
<dbReference type="Pfam" id="PF03958">
    <property type="entry name" value="Secretin_N"/>
    <property type="match status" value="1"/>
</dbReference>
<dbReference type="InterPro" id="IPR005644">
    <property type="entry name" value="NolW-like"/>
</dbReference>
<comment type="similarity">
    <text evidence="4">Belongs to the bacterial secretin family.</text>
</comment>
<evidence type="ECO:0000259" key="8">
    <source>
        <dbReference type="Pfam" id="PF00963"/>
    </source>
</evidence>
<evidence type="ECO:0000256" key="4">
    <source>
        <dbReference type="RuleBase" id="RU004003"/>
    </source>
</evidence>
<dbReference type="PRINTS" id="PR00811">
    <property type="entry name" value="BCTERIALGSPD"/>
</dbReference>
<dbReference type="Gene3D" id="1.25.40.10">
    <property type="entry name" value="Tetratricopeptide repeat domain"/>
    <property type="match status" value="1"/>
</dbReference>
<dbReference type="Proteomes" id="UP000672097">
    <property type="component" value="Unassembled WGS sequence"/>
</dbReference>
<evidence type="ECO:0000256" key="3">
    <source>
        <dbReference type="ARBA" id="ARBA00023136"/>
    </source>
</evidence>
<dbReference type="SUPFAM" id="SSF48452">
    <property type="entry name" value="TPR-like"/>
    <property type="match status" value="1"/>
</dbReference>
<dbReference type="Gene3D" id="3.30.1370.120">
    <property type="match status" value="1"/>
</dbReference>
<dbReference type="InterPro" id="IPR038591">
    <property type="entry name" value="NolW-like_sf"/>
</dbReference>
<evidence type="ECO:0000259" key="9">
    <source>
        <dbReference type="Pfam" id="PF03958"/>
    </source>
</evidence>
<dbReference type="Pfam" id="PF00263">
    <property type="entry name" value="Secretin"/>
    <property type="match status" value="1"/>
</dbReference>
<dbReference type="SUPFAM" id="SSF49384">
    <property type="entry name" value="Carbohydrate-binding domain"/>
    <property type="match status" value="1"/>
</dbReference>
<dbReference type="PANTHER" id="PTHR30332:SF17">
    <property type="entry name" value="TYPE IV PILIATION SYSTEM PROTEIN DR_0774-RELATED"/>
    <property type="match status" value="1"/>
</dbReference>
<protein>
    <submittedName>
        <fullName evidence="10">General secretion pathway protein GspD</fullName>
    </submittedName>
</protein>
<keyword evidence="2" id="KW-0732">Signal</keyword>
<dbReference type="EMBL" id="JAGQDG010000002">
    <property type="protein sequence ID" value="MBQ0935106.1"/>
    <property type="molecule type" value="Genomic_DNA"/>
</dbReference>
<accession>A0ABS5DW72</accession>
<dbReference type="Pfam" id="PF00963">
    <property type="entry name" value="Cohesin"/>
    <property type="match status" value="1"/>
</dbReference>
<sequence length="771" mass="82675">MALVLLLSGCVAERLRADAQERLRAGDYEAALDSLEAGQKEHPDSALLRSGTLSARNEALSRLLTEAAAERALGRLDAAEALLKRALRFDTGGKRVEALLADVAVERRQRQALAQAESLAAQQPQAALLVINTALKDNPRQADLLALKRRLEAQQRQSQTKAMQQGLNEARPISLDFRDANLRTVLDVVSRNSGINFVLDKDVRADVRVSVYLRSARLEDAIDLITSTHGLAKKLLDGQTMLIYPNTPEKQREYQEQVIRVFHLASAEAKGAAAFLRSMLKLKEPFVDERSNMLALRETPENIELAERLLALYDTPEPEVVLELEVIEVRSSRLLDLGVKFPDTLSLTPLGPTGAAGGITAGNIESLTRNNVSLSFGGVLLNFKREIGDFNTLANPRIRARNKEKAKVLVGDKVPVVTTTTGQGGFVADSVNYLDVGLKLEVEPTIFADDEVAIKVGLEVSSVSREVRSTNGTLAYQIGTRNANTTLRLRDGETQLLAGLISREERISASRLPGLGDLPVAGRLFSSQRDDNTKTELVLAVTPRIVRNLRIPDAAQAELWVGTESATRLRAVGGRAPAVEAPTSPDKPATAPAAAASRPEGQGGISPIPGPGGPSLRPPAPGLESPPVAPTVNPLTLSWRAPAEAKVGEVFELSLMLNSLTTLRGAPVTLAYNKAMVEVVGVEEGDYFRQGGQKTHFTHQTDAAAGRVQAGVLRETLQGTPGQGSVLTLKLKALAPGVAEFHLASFDGVVVGVAPVASPRLAPHKLQVKAP</sequence>